<dbReference type="InterPro" id="IPR002931">
    <property type="entry name" value="Transglutaminase-like"/>
</dbReference>
<feature type="domain" description="Transglutaminase-like" evidence="5">
    <location>
        <begin position="305"/>
        <end position="363"/>
    </location>
</feature>
<accession>A0ABQ9YCU2</accession>
<protein>
    <submittedName>
        <fullName evidence="6">Peptide-N4-(N-acetyl-beta-glucosaminyl)asparagine amidase</fullName>
        <ecNumber evidence="6">3.5.1.52</ecNumber>
    </submittedName>
</protein>
<reference evidence="6 7" key="1">
    <citation type="journal article" date="2022" name="bioRxiv">
        <title>Genomics of Preaxostyla Flagellates Illuminates Evolutionary Transitions and the Path Towards Mitochondrial Loss.</title>
        <authorList>
            <person name="Novak L.V.F."/>
            <person name="Treitli S.C."/>
            <person name="Pyrih J."/>
            <person name="Halakuc P."/>
            <person name="Pipaliya S.V."/>
            <person name="Vacek V."/>
            <person name="Brzon O."/>
            <person name="Soukal P."/>
            <person name="Eme L."/>
            <person name="Dacks J.B."/>
            <person name="Karnkowska A."/>
            <person name="Elias M."/>
            <person name="Hampl V."/>
        </authorList>
    </citation>
    <scope>NUCLEOTIDE SEQUENCE [LARGE SCALE GENOMIC DNA]</scope>
    <source>
        <strain evidence="6">NAU3</strain>
        <tissue evidence="6">Gut</tissue>
    </source>
</reference>
<evidence type="ECO:0000256" key="1">
    <source>
        <dbReference type="ARBA" id="ARBA00009390"/>
    </source>
</evidence>
<dbReference type="InterPro" id="IPR050883">
    <property type="entry name" value="PNGase"/>
</dbReference>
<keyword evidence="3" id="KW-0862">Zinc</keyword>
<feature type="region of interest" description="Disordered" evidence="4">
    <location>
        <begin position="15"/>
        <end position="55"/>
    </location>
</feature>
<feature type="region of interest" description="Disordered" evidence="4">
    <location>
        <begin position="119"/>
        <end position="163"/>
    </location>
</feature>
<evidence type="ECO:0000256" key="3">
    <source>
        <dbReference type="ARBA" id="ARBA00022833"/>
    </source>
</evidence>
<comment type="similarity">
    <text evidence="1">Belongs to the transglutaminase-like superfamily. PNGase family.</text>
</comment>
<dbReference type="Gene3D" id="3.10.620.30">
    <property type="match status" value="1"/>
</dbReference>
<dbReference type="GO" id="GO:0000224">
    <property type="term" value="F:peptide-N4-(N-acetyl-beta-glucosaminyl)asparagine amidase activity"/>
    <property type="evidence" value="ECO:0007669"/>
    <property type="project" value="UniProtKB-EC"/>
</dbReference>
<dbReference type="EMBL" id="JARBJD010000016">
    <property type="protein sequence ID" value="KAK2961520.1"/>
    <property type="molecule type" value="Genomic_DNA"/>
</dbReference>
<dbReference type="SUPFAM" id="SSF54001">
    <property type="entry name" value="Cysteine proteinases"/>
    <property type="match status" value="1"/>
</dbReference>
<evidence type="ECO:0000256" key="2">
    <source>
        <dbReference type="ARBA" id="ARBA00022723"/>
    </source>
</evidence>
<evidence type="ECO:0000313" key="6">
    <source>
        <dbReference type="EMBL" id="KAK2961520.1"/>
    </source>
</evidence>
<dbReference type="InterPro" id="IPR038765">
    <property type="entry name" value="Papain-like_cys_pep_sf"/>
</dbReference>
<feature type="compositionally biased region" description="Polar residues" evidence="4">
    <location>
        <begin position="129"/>
        <end position="139"/>
    </location>
</feature>
<dbReference type="SMART" id="SM00460">
    <property type="entry name" value="TGc"/>
    <property type="match status" value="1"/>
</dbReference>
<evidence type="ECO:0000313" key="7">
    <source>
        <dbReference type="Proteomes" id="UP001281761"/>
    </source>
</evidence>
<proteinExistence type="inferred from homology"/>
<dbReference type="Proteomes" id="UP001281761">
    <property type="component" value="Unassembled WGS sequence"/>
</dbReference>
<name>A0ABQ9YCU2_9EUKA</name>
<dbReference type="PANTHER" id="PTHR12143:SF19">
    <property type="entry name" value="PEPTIDE-N(4)-(N-ACETYL-BETA-GLUCOSAMINYL)ASPARAGINE AMIDASE"/>
    <property type="match status" value="1"/>
</dbReference>
<keyword evidence="2" id="KW-0479">Metal-binding</keyword>
<dbReference type="EC" id="3.5.1.52" evidence="6"/>
<evidence type="ECO:0000256" key="4">
    <source>
        <dbReference type="SAM" id="MobiDB-lite"/>
    </source>
</evidence>
<dbReference type="Pfam" id="PF01841">
    <property type="entry name" value="Transglut_core"/>
    <property type="match status" value="1"/>
</dbReference>
<feature type="compositionally biased region" description="Polar residues" evidence="4">
    <location>
        <begin position="34"/>
        <end position="48"/>
    </location>
</feature>
<gene>
    <name evidence="6" type="ORF">BLNAU_3642</name>
</gene>
<keyword evidence="7" id="KW-1185">Reference proteome</keyword>
<sequence length="505" mass="57220">MSSLSFATDFTYTEIRETPQNATPRAKRSFFRGLQSQTPLETKQTPSRDVQADDPLSVVRRRFADVSAPPPAVVTVDKQREETLLKKKRIHELEQSHKAQIMKKAEETQRKLANEYKQRQELGLPNGSRFASSSSTTLPSCDGDSCSVRPNTKSYPPPTEVTRNYTNQEMTSIISSVMHHLQINELHTNPETRAHARAFALEMVPQLAQYGVTPEQPATSELPIAMAFQLCSVFKKHFEFVKFNDIPCEYCGGMTLKRGVLPPDQTDADPIWLCSRAESYHCPKCDRETLFYRCNNPSYFLDPSHKERRKGRCGEFANIFTLLCSSVGFVARIAVDVSPTGGDHVWTEVYDQKGEWSSLDKQLKDTDNPNVDSSFVNYSVQNQPRYIHFDSCEGFGDCPLVYEQGWNKSISLVVGINNDGCYDITRRYTVHPVAALPRELSENFARATASSLKAKTSQERVEARKRRSEEIKEIEAVSQHNTELITKYGKVILKEEEKHGRISGQ</sequence>
<dbReference type="PANTHER" id="PTHR12143">
    <property type="entry name" value="PEPTIDE N-GLYCANASE PNGASE -RELATED"/>
    <property type="match status" value="1"/>
</dbReference>
<organism evidence="6 7">
    <name type="scientific">Blattamonas nauphoetae</name>
    <dbReference type="NCBI Taxonomy" id="2049346"/>
    <lineage>
        <taxon>Eukaryota</taxon>
        <taxon>Metamonada</taxon>
        <taxon>Preaxostyla</taxon>
        <taxon>Oxymonadida</taxon>
        <taxon>Blattamonas</taxon>
    </lineage>
</organism>
<evidence type="ECO:0000259" key="5">
    <source>
        <dbReference type="SMART" id="SM00460"/>
    </source>
</evidence>
<keyword evidence="6" id="KW-0378">Hydrolase</keyword>
<comment type="caution">
    <text evidence="6">The sequence shown here is derived from an EMBL/GenBank/DDBJ whole genome shotgun (WGS) entry which is preliminary data.</text>
</comment>